<keyword evidence="1" id="KW-0175">Coiled coil</keyword>
<gene>
    <name evidence="2" type="ORF">P174DRAFT_457120</name>
</gene>
<proteinExistence type="predicted"/>
<dbReference type="GeneID" id="36536836"/>
<accession>A0A2I1CFE3</accession>
<dbReference type="Proteomes" id="UP000234474">
    <property type="component" value="Unassembled WGS sequence"/>
</dbReference>
<feature type="coiled-coil region" evidence="1">
    <location>
        <begin position="134"/>
        <end position="161"/>
    </location>
</feature>
<sequence length="361" mass="39218">MVDVDAMNSQLDQISDQYQSLFRRLNSESPRDVQTVALSLSIALSQLYQLAIFVRGDYNQRAFDVSPERDSLVAKVKEAFEQLAHASTTALEHVSTLQSENVDLLSSKMHVFQQRVKAAHGETIANVAGYKHAVSEASKAVEKEENAVREARSSLGTLLEKLDDARKTGNVVDGVVSAIIPIWGIIGLIDHTKSPGSVILEGQIGAARQAVDSAVHTLDSAHRNAQKSLDLLNGEQLKLDQQSAILERLGPLQSAIQSAITKAQELEKGLIQMKDSATEMVRRMNKLSGRAENGAELSITKEEFVSGILDVVELAIVEPNTAKQIKMILAELRNSWGPSPMPPAIQSRLDELDGKAAKIAG</sequence>
<dbReference type="Gene3D" id="1.20.120.330">
    <property type="entry name" value="Nucleotidyltransferases domain 2"/>
    <property type="match status" value="1"/>
</dbReference>
<dbReference type="OrthoDB" id="3597832at2759"/>
<protein>
    <submittedName>
        <fullName evidence="2">Uncharacterized protein</fullName>
    </submittedName>
</protein>
<dbReference type="OMA" id="VMEIENM"/>
<reference evidence="3" key="1">
    <citation type="journal article" date="2018" name="Proc. Natl. Acad. Sci. U.S.A.">
        <title>Linking secondary metabolites to gene clusters through genome sequencing of six diverse Aspergillus species.</title>
        <authorList>
            <person name="Kaerboelling I."/>
            <person name="Vesth T.C."/>
            <person name="Frisvad J.C."/>
            <person name="Nybo J.L."/>
            <person name="Theobald S."/>
            <person name="Kuo A."/>
            <person name="Bowyer P."/>
            <person name="Matsuda Y."/>
            <person name="Mondo S."/>
            <person name="Lyhne E.K."/>
            <person name="Kogle M.E."/>
            <person name="Clum A."/>
            <person name="Lipzen A."/>
            <person name="Salamov A."/>
            <person name="Ngan C.Y."/>
            <person name="Daum C."/>
            <person name="Chiniquy J."/>
            <person name="Barry K."/>
            <person name="LaButti K."/>
            <person name="Haridas S."/>
            <person name="Simmons B.A."/>
            <person name="Magnuson J.K."/>
            <person name="Mortensen U.H."/>
            <person name="Larsen T.O."/>
            <person name="Grigoriev I.V."/>
            <person name="Baker S.E."/>
            <person name="Andersen M.R."/>
        </authorList>
    </citation>
    <scope>NUCLEOTIDE SEQUENCE [LARGE SCALE GENOMIC DNA]</scope>
    <source>
        <strain evidence="3">IBT 16806</strain>
    </source>
</reference>
<keyword evidence="3" id="KW-1185">Reference proteome</keyword>
<name>A0A2I1CFE3_ASPN1</name>
<dbReference type="AlphaFoldDB" id="A0A2I1CFE3"/>
<evidence type="ECO:0000313" key="2">
    <source>
        <dbReference type="EMBL" id="PKX96320.1"/>
    </source>
</evidence>
<evidence type="ECO:0000313" key="3">
    <source>
        <dbReference type="Proteomes" id="UP000234474"/>
    </source>
</evidence>
<dbReference type="RefSeq" id="XP_024684915.1">
    <property type="nucleotide sequence ID" value="XM_024829510.1"/>
</dbReference>
<dbReference type="EMBL" id="MSZS01000002">
    <property type="protein sequence ID" value="PKX96320.1"/>
    <property type="molecule type" value="Genomic_DNA"/>
</dbReference>
<dbReference type="VEuPathDB" id="FungiDB:P174DRAFT_457120"/>
<comment type="caution">
    <text evidence="2">The sequence shown here is derived from an EMBL/GenBank/DDBJ whole genome shotgun (WGS) entry which is preliminary data.</text>
</comment>
<organism evidence="2 3">
    <name type="scientific">Aspergillus novofumigatus (strain IBT 16806)</name>
    <dbReference type="NCBI Taxonomy" id="1392255"/>
    <lineage>
        <taxon>Eukaryota</taxon>
        <taxon>Fungi</taxon>
        <taxon>Dikarya</taxon>
        <taxon>Ascomycota</taxon>
        <taxon>Pezizomycotina</taxon>
        <taxon>Eurotiomycetes</taxon>
        <taxon>Eurotiomycetidae</taxon>
        <taxon>Eurotiales</taxon>
        <taxon>Aspergillaceae</taxon>
        <taxon>Aspergillus</taxon>
        <taxon>Aspergillus subgen. Fumigati</taxon>
    </lineage>
</organism>
<evidence type="ECO:0000256" key="1">
    <source>
        <dbReference type="SAM" id="Coils"/>
    </source>
</evidence>